<sequence length="278" mass="29695">MDWLRSQPVVMQAFLAGLFTWGCTIVGSAIVFFFKQVSRKLLDIMMGFAAGVMIAASFWSLLAPSIEYAQSSYGKLSWLPAAIGFLVGGFFLRLIDAVVPHLHLSKDISEAESVPEHSRKKLSKTALLFLAITIHNFPEGLAVGVAFGALAANPSPEAFVGAIGLALGIGLQNVPEGAALSIPIRTDGKSRLKAFYWGFHVRDCRANRGCSGGSCCYGHDGYSTLCPILCGGSYDLRSGRGVDTGFADQWQYRCGDFGTHGGLRSHDGLGCGFGLMLT</sequence>
<keyword evidence="4" id="KW-0862">Zinc</keyword>
<organism evidence="6 7">
    <name type="scientific">Streptococcus sinensis</name>
    <dbReference type="NCBI Taxonomy" id="176090"/>
    <lineage>
        <taxon>Bacteria</taxon>
        <taxon>Bacillati</taxon>
        <taxon>Bacillota</taxon>
        <taxon>Bacilli</taxon>
        <taxon>Lactobacillales</taxon>
        <taxon>Streptococcaceae</taxon>
        <taxon>Streptococcus</taxon>
    </lineage>
</organism>
<comment type="caution">
    <text evidence="6">The sequence shown here is derived from an EMBL/GenBank/DDBJ whole genome shotgun (WGS) entry which is preliminary data.</text>
</comment>
<evidence type="ECO:0000256" key="4">
    <source>
        <dbReference type="ARBA" id="ARBA00022833"/>
    </source>
</evidence>
<gene>
    <name evidence="6" type="ORF">SSIN_1405</name>
</gene>
<feature type="transmembrane region" description="Helical" evidence="5">
    <location>
        <begin position="12"/>
        <end position="34"/>
    </location>
</feature>
<dbReference type="AlphaFoldDB" id="A0A0A0DFR5"/>
<dbReference type="EMBL" id="JPEN01000074">
    <property type="protein sequence ID" value="KGM36890.1"/>
    <property type="molecule type" value="Genomic_DNA"/>
</dbReference>
<proteinExistence type="inferred from homology"/>
<comment type="subcellular location">
    <subcellularLocation>
        <location evidence="1">Cell membrane</location>
        <topology evidence="1">Multi-pass membrane protein</topology>
    </subcellularLocation>
</comment>
<dbReference type="PANTHER" id="PTHR11040:SF211">
    <property type="entry name" value="ZINC TRANSPORTER ZIP11"/>
    <property type="match status" value="1"/>
</dbReference>
<feature type="transmembrane region" description="Helical" evidence="5">
    <location>
        <begin position="127"/>
        <end position="152"/>
    </location>
</feature>
<dbReference type="GO" id="GO:0005886">
    <property type="term" value="C:plasma membrane"/>
    <property type="evidence" value="ECO:0007669"/>
    <property type="project" value="UniProtKB-SubCell"/>
</dbReference>
<feature type="transmembrane region" description="Helical" evidence="5">
    <location>
        <begin position="46"/>
        <end position="66"/>
    </location>
</feature>
<dbReference type="eggNOG" id="COG0428">
    <property type="taxonomic scope" value="Bacteria"/>
</dbReference>
<dbReference type="STRING" id="176090.SSIN_1405"/>
<evidence type="ECO:0000313" key="6">
    <source>
        <dbReference type="EMBL" id="KGM36890.1"/>
    </source>
</evidence>
<keyword evidence="7" id="KW-1185">Reference proteome</keyword>
<dbReference type="PANTHER" id="PTHR11040">
    <property type="entry name" value="ZINC/IRON TRANSPORTER"/>
    <property type="match status" value="1"/>
</dbReference>
<feature type="transmembrane region" description="Helical" evidence="5">
    <location>
        <begin position="78"/>
        <end position="99"/>
    </location>
</feature>
<dbReference type="PATRIC" id="fig|176090.4.peg.1367"/>
<evidence type="ECO:0000256" key="5">
    <source>
        <dbReference type="SAM" id="Phobius"/>
    </source>
</evidence>
<keyword evidence="5" id="KW-1133">Transmembrane helix</keyword>
<evidence type="ECO:0000256" key="2">
    <source>
        <dbReference type="ARBA" id="ARBA00006939"/>
    </source>
</evidence>
<protein>
    <submittedName>
        <fullName evidence="6">Putative divalent heavy-metal cations transporter</fullName>
    </submittedName>
</protein>
<comment type="similarity">
    <text evidence="2">Belongs to the ZIP transporter (TC 2.A.5) family.</text>
</comment>
<evidence type="ECO:0000256" key="3">
    <source>
        <dbReference type="ARBA" id="ARBA00022475"/>
    </source>
</evidence>
<keyword evidence="5" id="KW-0812">Transmembrane</keyword>
<reference evidence="6 7" key="1">
    <citation type="submission" date="2014-06" db="EMBL/GenBank/DDBJ databases">
        <authorList>
            <person name="Teng J.L."/>
            <person name="Huang Y."/>
            <person name="Tse H."/>
            <person name="Lau S.K."/>
            <person name="Woo P.C."/>
        </authorList>
    </citation>
    <scope>NUCLEOTIDE SEQUENCE [LARGE SCALE GENOMIC DNA]</scope>
    <source>
        <strain evidence="6 7">HKU4</strain>
    </source>
</reference>
<feature type="transmembrane region" description="Helical" evidence="5">
    <location>
        <begin position="158"/>
        <end position="182"/>
    </location>
</feature>
<keyword evidence="3" id="KW-1003">Cell membrane</keyword>
<evidence type="ECO:0000313" key="7">
    <source>
        <dbReference type="Proteomes" id="UP000030019"/>
    </source>
</evidence>
<keyword evidence="5" id="KW-0472">Membrane</keyword>
<name>A0A0A0DFR5_9STRE</name>
<accession>A0A0A0DFR5</accession>
<evidence type="ECO:0000256" key="1">
    <source>
        <dbReference type="ARBA" id="ARBA00004651"/>
    </source>
</evidence>
<dbReference type="GO" id="GO:0005385">
    <property type="term" value="F:zinc ion transmembrane transporter activity"/>
    <property type="evidence" value="ECO:0007669"/>
    <property type="project" value="TreeGrafter"/>
</dbReference>
<dbReference type="Proteomes" id="UP000030019">
    <property type="component" value="Unassembled WGS sequence"/>
</dbReference>